<keyword evidence="3" id="KW-1185">Reference proteome</keyword>
<evidence type="ECO:0000256" key="1">
    <source>
        <dbReference type="SAM" id="MobiDB-lite"/>
    </source>
</evidence>
<organism evidence="2 3">
    <name type="scientific">Anas zonorhyncha</name>
    <name type="common">Eastern spot-billed duck</name>
    <dbReference type="NCBI Taxonomy" id="75864"/>
    <lineage>
        <taxon>Eukaryota</taxon>
        <taxon>Metazoa</taxon>
        <taxon>Chordata</taxon>
        <taxon>Craniata</taxon>
        <taxon>Vertebrata</taxon>
        <taxon>Euteleostomi</taxon>
        <taxon>Archelosauria</taxon>
        <taxon>Archosauria</taxon>
        <taxon>Dinosauria</taxon>
        <taxon>Saurischia</taxon>
        <taxon>Theropoda</taxon>
        <taxon>Coelurosauria</taxon>
        <taxon>Aves</taxon>
        <taxon>Neognathae</taxon>
        <taxon>Galloanserae</taxon>
        <taxon>Anseriformes</taxon>
        <taxon>Anatidae</taxon>
        <taxon>Anatinae</taxon>
        <taxon>Anas</taxon>
    </lineage>
</organism>
<dbReference type="Ensembl" id="ENSAZOT00000028839.1">
    <property type="protein sequence ID" value="ENSAZOP00000026905.1"/>
    <property type="gene ID" value="ENSAZOG00000017093.1"/>
</dbReference>
<feature type="region of interest" description="Disordered" evidence="1">
    <location>
        <begin position="138"/>
        <end position="169"/>
    </location>
</feature>
<dbReference type="InterPro" id="IPR043129">
    <property type="entry name" value="ATPase_NBD"/>
</dbReference>
<reference evidence="2" key="2">
    <citation type="submission" date="2025-09" db="UniProtKB">
        <authorList>
            <consortium name="Ensembl"/>
        </authorList>
    </citation>
    <scope>IDENTIFICATION</scope>
</reference>
<dbReference type="Gene3D" id="3.90.640.10">
    <property type="entry name" value="Actin, Chain A, domain 4"/>
    <property type="match status" value="1"/>
</dbReference>
<dbReference type="SUPFAM" id="SSF53067">
    <property type="entry name" value="Actin-like ATPase domain"/>
    <property type="match status" value="1"/>
</dbReference>
<dbReference type="PANTHER" id="PTHR14187:SF39">
    <property type="entry name" value="HEAT SHOCK 70 KDA PROTEIN 12B"/>
    <property type="match status" value="1"/>
</dbReference>
<feature type="region of interest" description="Disordered" evidence="1">
    <location>
        <begin position="370"/>
        <end position="389"/>
    </location>
</feature>
<dbReference type="AlphaFoldDB" id="A0A8B9VQH6"/>
<dbReference type="PANTHER" id="PTHR14187">
    <property type="entry name" value="ALPHA KINASE/ELONGATION FACTOR 2 KINASE"/>
    <property type="match status" value="1"/>
</dbReference>
<accession>A0A8B9VQH6</accession>
<name>A0A8B9VQH6_9AVES</name>
<reference evidence="2" key="1">
    <citation type="submission" date="2025-08" db="UniProtKB">
        <authorList>
            <consortium name="Ensembl"/>
        </authorList>
    </citation>
    <scope>IDENTIFICATION</scope>
</reference>
<proteinExistence type="predicted"/>
<sequence length="599" mass="64922">MPGGLAARSSPEHPPGWGSWGVLRFLRNFGEGCGVPWGAVPCRAVPCGAAPCRRGSAPPAAVCRKWEGGDPGVANQKTPTSLLLTPEGGFHSFGYTARDYYHDLDPEEARDWLYFEKFKMKIHSTSVRLRPCAPARRGALGGEPEISGGGAKQTSECQHPESRRAPCRAPPSPWWWPSISAPRPAATPSAGLVSPESPEQLLIALEPEAASIYCRKLRLHQLVELSCRAPPNGLGPHRDIDSTGSWCCLEDGDRSDRYIVADCGGGTVDLTVHQIEKPQGTLKELYKASGGPYGAVGVDLAFERLLCHIFGDDFIATFKAKRPAAWVDLTIAFEARKRAAAPSRASPLNVSLPFSFIDFYRKHRGQNVETALKKSNPQHPPKTGSSSKPEVQGIKFLFLVGGFAESPMLQHAVQAAFGAACRVVIPQDVGLTILKGAVLFGLDPTIVRVRRSPLTYGVGVLNKFVEGKHPREKLLVKEGKNWCTDIFEKFVSVDQSVALGEVVQRSYCPARPGQRKTIINIYCSAADDVVYITDPGVRKCGTVSLELPQLEGGDGDTGSPRARREIRAAMQFGDTEIKVTAVDMSTSKTVRATIDFLSN</sequence>
<evidence type="ECO:0000313" key="3">
    <source>
        <dbReference type="Proteomes" id="UP000694549"/>
    </source>
</evidence>
<dbReference type="Gene3D" id="3.30.420.40">
    <property type="match status" value="1"/>
</dbReference>
<protein>
    <recommendedName>
        <fullName evidence="4">Heat shock 70 kDa protein 12B</fullName>
    </recommendedName>
</protein>
<evidence type="ECO:0008006" key="4">
    <source>
        <dbReference type="Google" id="ProtNLM"/>
    </source>
</evidence>
<evidence type="ECO:0000313" key="2">
    <source>
        <dbReference type="Ensembl" id="ENSAZOP00000026905.1"/>
    </source>
</evidence>
<dbReference type="Proteomes" id="UP000694549">
    <property type="component" value="Unplaced"/>
</dbReference>